<dbReference type="AlphaFoldDB" id="A0A2S9XD20"/>
<keyword evidence="1" id="KW-0732">Signal</keyword>
<evidence type="ECO:0000256" key="1">
    <source>
        <dbReference type="SAM" id="SignalP"/>
    </source>
</evidence>
<organism evidence="2 3">
    <name type="scientific">Enhygromyxa salina</name>
    <dbReference type="NCBI Taxonomy" id="215803"/>
    <lineage>
        <taxon>Bacteria</taxon>
        <taxon>Pseudomonadati</taxon>
        <taxon>Myxococcota</taxon>
        <taxon>Polyangia</taxon>
        <taxon>Nannocystales</taxon>
        <taxon>Nannocystaceae</taxon>
        <taxon>Enhygromyxa</taxon>
    </lineage>
</organism>
<dbReference type="Proteomes" id="UP000237968">
    <property type="component" value="Unassembled WGS sequence"/>
</dbReference>
<keyword evidence="3" id="KW-1185">Reference proteome</keyword>
<evidence type="ECO:0000313" key="2">
    <source>
        <dbReference type="EMBL" id="PRP90758.1"/>
    </source>
</evidence>
<dbReference type="EMBL" id="PVNK01000269">
    <property type="protein sequence ID" value="PRP90758.1"/>
    <property type="molecule type" value="Genomic_DNA"/>
</dbReference>
<accession>A0A2S9XD20</accession>
<feature type="chain" id="PRO_5015400333" description="Lipoprotein" evidence="1">
    <location>
        <begin position="26"/>
        <end position="302"/>
    </location>
</feature>
<gene>
    <name evidence="2" type="ORF">ENSA5_61920</name>
</gene>
<comment type="caution">
    <text evidence="2">The sequence shown here is derived from an EMBL/GenBank/DDBJ whole genome shotgun (WGS) entry which is preliminary data.</text>
</comment>
<protein>
    <recommendedName>
        <fullName evidence="4">Lipoprotein</fullName>
    </recommendedName>
</protein>
<reference evidence="2 3" key="1">
    <citation type="submission" date="2018-03" db="EMBL/GenBank/DDBJ databases">
        <title>Draft Genome Sequences of the Obligatory Marine Myxobacteria Enhygromyxa salina SWB005.</title>
        <authorList>
            <person name="Poehlein A."/>
            <person name="Moghaddam J.A."/>
            <person name="Harms H."/>
            <person name="Alanjari M."/>
            <person name="Koenig G.M."/>
            <person name="Daniel R."/>
            <person name="Schaeberle T.F."/>
        </authorList>
    </citation>
    <scope>NUCLEOTIDE SEQUENCE [LARGE SCALE GENOMIC DNA]</scope>
    <source>
        <strain evidence="2 3">SWB005</strain>
    </source>
</reference>
<sequence>MKRIWTTSLAVSLLVLPACKGGASADAVKLVPDEAEFVVGLNPKSITESEAYKKFATDLEKEDDFKEAMSAFEECDLKPTEFDAIVIGANQAEEFVAVIVGEGIGEDDNASCVIKKIQKMSGEEEAAEVTKEDGKKVIQFTDGRAYLVNKNMLALSTTAWEDKVGELIDGKGTPAVENSKKDLFGKVDSKAAVWFIAEVPAELAGMAAMAAPEATEVKTVAGSVDLSKGAAVNFVAGFGAEDKAKATADKVQEMFDGIKGEVPEQFAAVVESVKIEASGSDVKFAVSASMDDLTAAKDMADM</sequence>
<feature type="signal peptide" evidence="1">
    <location>
        <begin position="1"/>
        <end position="25"/>
    </location>
</feature>
<evidence type="ECO:0008006" key="4">
    <source>
        <dbReference type="Google" id="ProtNLM"/>
    </source>
</evidence>
<evidence type="ECO:0000313" key="3">
    <source>
        <dbReference type="Proteomes" id="UP000237968"/>
    </source>
</evidence>
<name>A0A2S9XD20_9BACT</name>
<proteinExistence type="predicted"/>